<feature type="chain" id="PRO_5012196958" description="DUF2066 domain-containing protein" evidence="2">
    <location>
        <begin position="28"/>
        <end position="356"/>
    </location>
</feature>
<accession>A0A250JII6</accession>
<reference evidence="3 4" key="1">
    <citation type="submission" date="2017-06" db="EMBL/GenBank/DDBJ databases">
        <title>Sequencing and comparative analysis of myxobacterial genomes.</title>
        <authorList>
            <person name="Rupp O."/>
            <person name="Goesmann A."/>
            <person name="Sogaard-Andersen L."/>
        </authorList>
    </citation>
    <scope>NUCLEOTIDE SEQUENCE [LARGE SCALE GENOMIC DNA]</scope>
    <source>
        <strain evidence="3 4">DSM 52655</strain>
    </source>
</reference>
<name>A0A250JII6_9BACT</name>
<dbReference type="KEGG" id="cfus:CYFUS_008920"/>
<keyword evidence="2" id="KW-0732">Signal</keyword>
<dbReference type="AlphaFoldDB" id="A0A250JII6"/>
<evidence type="ECO:0000313" key="3">
    <source>
        <dbReference type="EMBL" id="ATB43440.1"/>
    </source>
</evidence>
<proteinExistence type="predicted"/>
<evidence type="ECO:0000256" key="1">
    <source>
        <dbReference type="SAM" id="MobiDB-lite"/>
    </source>
</evidence>
<evidence type="ECO:0000256" key="2">
    <source>
        <dbReference type="SAM" id="SignalP"/>
    </source>
</evidence>
<gene>
    <name evidence="3" type="ORF">CYFUS_008920</name>
</gene>
<dbReference type="EMBL" id="CP022098">
    <property type="protein sequence ID" value="ATB43440.1"/>
    <property type="molecule type" value="Genomic_DNA"/>
</dbReference>
<dbReference type="Proteomes" id="UP000217257">
    <property type="component" value="Chromosome"/>
</dbReference>
<sequence length="356" mass="37760">MSPSTSVSLGVLAVCLGLLTPSRAARAEEGDCLVWAQPDSSKRPGGGLHKIKIRMPDAMARDEASLKHVAAGLASVGARVLFEYGAGSGFPFFVQATDSQLDALAARLTRLYQNPVEQVRAWFQYADDVDVLESVGLGLIVDTGRTRPDQLPVPRGWTLAAGPEQPVYWLVHFAAPMFGDSPWLASLQHAPALASPAPVVLVDWNATTAVVRMSAVQAGQVRRLPGVDWVGRYEAALKLGRSLGPLSGCLEGRAGAARLLRSAEALPEEEVELVVGLFESNPKLSKAIIAQGGAVSEGGEDMLIVKGPRRLIRWLARRVEVRFLDVAATGGPAVDGLGSPVSAPRAPHSPSKESEF</sequence>
<feature type="signal peptide" evidence="2">
    <location>
        <begin position="1"/>
        <end position="27"/>
    </location>
</feature>
<evidence type="ECO:0008006" key="5">
    <source>
        <dbReference type="Google" id="ProtNLM"/>
    </source>
</evidence>
<organism evidence="3 4">
    <name type="scientific">Cystobacter fuscus</name>
    <dbReference type="NCBI Taxonomy" id="43"/>
    <lineage>
        <taxon>Bacteria</taxon>
        <taxon>Pseudomonadati</taxon>
        <taxon>Myxococcota</taxon>
        <taxon>Myxococcia</taxon>
        <taxon>Myxococcales</taxon>
        <taxon>Cystobacterineae</taxon>
        <taxon>Archangiaceae</taxon>
        <taxon>Cystobacter</taxon>
    </lineage>
</organism>
<protein>
    <recommendedName>
        <fullName evidence="5">DUF2066 domain-containing protein</fullName>
    </recommendedName>
</protein>
<feature type="region of interest" description="Disordered" evidence="1">
    <location>
        <begin position="335"/>
        <end position="356"/>
    </location>
</feature>
<evidence type="ECO:0000313" key="4">
    <source>
        <dbReference type="Proteomes" id="UP000217257"/>
    </source>
</evidence>